<dbReference type="Proteomes" id="UP001190700">
    <property type="component" value="Unassembled WGS sequence"/>
</dbReference>
<dbReference type="InterPro" id="IPR029058">
    <property type="entry name" value="AB_hydrolase_fold"/>
</dbReference>
<dbReference type="InterPro" id="IPR001031">
    <property type="entry name" value="Thioesterase"/>
</dbReference>
<evidence type="ECO:0000313" key="4">
    <source>
        <dbReference type="Proteomes" id="UP001190700"/>
    </source>
</evidence>
<accession>A0AAE0FB16</accession>
<comment type="similarity">
    <text evidence="1">Belongs to the thioesterase family.</text>
</comment>
<evidence type="ECO:0000313" key="3">
    <source>
        <dbReference type="EMBL" id="KAK3256481.1"/>
    </source>
</evidence>
<dbReference type="Gene3D" id="3.40.50.1820">
    <property type="entry name" value="alpha/beta hydrolase"/>
    <property type="match status" value="1"/>
</dbReference>
<dbReference type="SUPFAM" id="SSF53474">
    <property type="entry name" value="alpha/beta-Hydrolases"/>
    <property type="match status" value="1"/>
</dbReference>
<dbReference type="PANTHER" id="PTHR11487">
    <property type="entry name" value="THIOESTERASE"/>
    <property type="match status" value="1"/>
</dbReference>
<dbReference type="EMBL" id="LGRX02021619">
    <property type="protein sequence ID" value="KAK3256481.1"/>
    <property type="molecule type" value="Genomic_DNA"/>
</dbReference>
<sequence>MDFPEEALAIWLPYRRVKENSTLRLWCFHWFGASASAYGTWEWRLGEEVELCAIQLPGRENRKGESGFRSIKEAATSIVGSLRGLFEEKRYAFFGHSSGSWLAYEVALMLRDEGLPPPLIFFASNFPSPSTPRPLRPWKVSDEIEEKEIQQEVQSWGLPDILVKGHLWTAFRPLILDDFAMFEHYQIDEGVQPLGCPVAAYISQDDPKVGPKTGNPELMESWAQISSQRFMSVDVFFGNHFYLQDSAIHKAVAKAVAERVHQIADLLDFEI</sequence>
<proteinExistence type="inferred from homology"/>
<dbReference type="InterPro" id="IPR012223">
    <property type="entry name" value="TEII"/>
</dbReference>
<evidence type="ECO:0000256" key="1">
    <source>
        <dbReference type="ARBA" id="ARBA00007169"/>
    </source>
</evidence>
<evidence type="ECO:0000259" key="2">
    <source>
        <dbReference type="Pfam" id="PF00975"/>
    </source>
</evidence>
<feature type="domain" description="Thioesterase" evidence="2">
    <location>
        <begin position="24"/>
        <end position="254"/>
    </location>
</feature>
<dbReference type="PANTHER" id="PTHR11487:SF0">
    <property type="entry name" value="S-ACYL FATTY ACID SYNTHASE THIOESTERASE, MEDIUM CHAIN"/>
    <property type="match status" value="1"/>
</dbReference>
<name>A0AAE0FB16_9CHLO</name>
<organism evidence="3 4">
    <name type="scientific">Cymbomonas tetramitiformis</name>
    <dbReference type="NCBI Taxonomy" id="36881"/>
    <lineage>
        <taxon>Eukaryota</taxon>
        <taxon>Viridiplantae</taxon>
        <taxon>Chlorophyta</taxon>
        <taxon>Pyramimonadophyceae</taxon>
        <taxon>Pyramimonadales</taxon>
        <taxon>Pyramimonadaceae</taxon>
        <taxon>Cymbomonas</taxon>
    </lineage>
</organism>
<dbReference type="AlphaFoldDB" id="A0AAE0FB16"/>
<protein>
    <recommendedName>
        <fullName evidence="2">Thioesterase domain-containing protein</fullName>
    </recommendedName>
</protein>
<dbReference type="GO" id="GO:0008610">
    <property type="term" value="P:lipid biosynthetic process"/>
    <property type="evidence" value="ECO:0007669"/>
    <property type="project" value="TreeGrafter"/>
</dbReference>
<dbReference type="Pfam" id="PF00975">
    <property type="entry name" value="Thioesterase"/>
    <property type="match status" value="1"/>
</dbReference>
<gene>
    <name evidence="3" type="ORF">CYMTET_34380</name>
</gene>
<comment type="caution">
    <text evidence="3">The sequence shown here is derived from an EMBL/GenBank/DDBJ whole genome shotgun (WGS) entry which is preliminary data.</text>
</comment>
<keyword evidence="4" id="KW-1185">Reference proteome</keyword>
<reference evidence="3 4" key="1">
    <citation type="journal article" date="2015" name="Genome Biol. Evol.">
        <title>Comparative Genomics of a Bacterivorous Green Alga Reveals Evolutionary Causalities and Consequences of Phago-Mixotrophic Mode of Nutrition.</title>
        <authorList>
            <person name="Burns J.A."/>
            <person name="Paasch A."/>
            <person name="Narechania A."/>
            <person name="Kim E."/>
        </authorList>
    </citation>
    <scope>NUCLEOTIDE SEQUENCE [LARGE SCALE GENOMIC DNA]</scope>
    <source>
        <strain evidence="3 4">PLY_AMNH</strain>
    </source>
</reference>